<dbReference type="Proteomes" id="UP000886845">
    <property type="component" value="Unassembled WGS sequence"/>
</dbReference>
<evidence type="ECO:0000256" key="1">
    <source>
        <dbReference type="ARBA" id="ARBA00022603"/>
    </source>
</evidence>
<dbReference type="Pfam" id="PF01170">
    <property type="entry name" value="UPF0020"/>
    <property type="match status" value="1"/>
</dbReference>
<dbReference type="AlphaFoldDB" id="A0A9D1NNV2"/>
<dbReference type="InterPro" id="IPR002052">
    <property type="entry name" value="DNA_methylase_N6_adenine_CS"/>
</dbReference>
<dbReference type="CDD" id="cd11715">
    <property type="entry name" value="THUMP_AdoMetMT"/>
    <property type="match status" value="1"/>
</dbReference>
<accession>A0A9D1NNV2</accession>
<proteinExistence type="predicted"/>
<dbReference type="Gene3D" id="3.30.2130.30">
    <property type="match status" value="2"/>
</dbReference>
<dbReference type="PANTHER" id="PTHR47313:SF1">
    <property type="entry name" value="RIBOSOMAL RNA LARGE SUBUNIT METHYLTRANSFERASE K_L"/>
    <property type="match status" value="1"/>
</dbReference>
<reference evidence="7" key="1">
    <citation type="submission" date="2020-10" db="EMBL/GenBank/DDBJ databases">
        <authorList>
            <person name="Gilroy R."/>
        </authorList>
    </citation>
    <scope>NUCLEOTIDE SEQUENCE</scope>
    <source>
        <strain evidence="7">35461</strain>
    </source>
</reference>
<evidence type="ECO:0000259" key="6">
    <source>
        <dbReference type="Pfam" id="PF22020"/>
    </source>
</evidence>
<evidence type="ECO:0000259" key="5">
    <source>
        <dbReference type="Pfam" id="PF02926"/>
    </source>
</evidence>
<protein>
    <recommendedName>
        <fullName evidence="9">Class I SAM-dependent RNA methyltransferase</fullName>
    </recommendedName>
</protein>
<comment type="caution">
    <text evidence="7">The sequence shown here is derived from an EMBL/GenBank/DDBJ whole genome shotgun (WGS) entry which is preliminary data.</text>
</comment>
<dbReference type="Gene3D" id="3.40.50.150">
    <property type="entry name" value="Vaccinia Virus protein VP39"/>
    <property type="match status" value="1"/>
</dbReference>
<evidence type="ECO:0000256" key="2">
    <source>
        <dbReference type="ARBA" id="ARBA00022679"/>
    </source>
</evidence>
<feature type="domain" description="THUMP" evidence="5">
    <location>
        <begin position="77"/>
        <end position="141"/>
    </location>
</feature>
<dbReference type="InterPro" id="IPR054170">
    <property type="entry name" value="RlmL_1st"/>
</dbReference>
<evidence type="ECO:0008006" key="9">
    <source>
        <dbReference type="Google" id="ProtNLM"/>
    </source>
</evidence>
<sequence length="529" mass="59423">MRNLWQDKTTLAITCGKGIVPFLRQELTELGYEILGDNETMVGIRATNACRDILRLNLCLRTAQRVLWPFVQEVRCRTLDDLYRLAYYAPWEQVLDVDQPFFVSNATTNVESIRDTRMPTLRLKDAIVDRMRDKCGRRPTVGDYVPVRVEADGRTLYEKRAPLRGAMRVVRAALEDWLAELPDGQERAELLVEVDGYDLMSGELPISRIDFQTLKRRFERTFGSRLTEGTPGAAVFLWWEGTHAKIYIDTSGSSLSRRGYRKEGWVAPMQEALAAACVLATGWDRKSPFVVPFSGSGTPAIEAAMLARNMAPGLLRGDFAFMHLKGWDSIIPGERAGVSARKRFGASPHEIWREMTAQAKAAERPFDDPDLPKIIGVDWEDEAVDIADRNANAAGVGQNVDFFAEDFTDTPLPKTPGVIFMNPPYGERLEDEESLAPLYEGIGDWLRGTVPEGWRAWVFTSSRPLSLKIHLRHRDILPFKNGPLDCRLISYDVGGEFFDEPPAEPETPAAEETDEPEAPAAEETDEPEA</sequence>
<evidence type="ECO:0000313" key="7">
    <source>
        <dbReference type="EMBL" id="HIV09444.1"/>
    </source>
</evidence>
<dbReference type="GO" id="GO:0008990">
    <property type="term" value="F:rRNA (guanine-N2-)-methyltransferase activity"/>
    <property type="evidence" value="ECO:0007669"/>
    <property type="project" value="TreeGrafter"/>
</dbReference>
<evidence type="ECO:0000256" key="3">
    <source>
        <dbReference type="SAM" id="MobiDB-lite"/>
    </source>
</evidence>
<dbReference type="EMBL" id="DVOR01000157">
    <property type="protein sequence ID" value="HIV09444.1"/>
    <property type="molecule type" value="Genomic_DNA"/>
</dbReference>
<organism evidence="7 8">
    <name type="scientific">Candidatus Spyradenecus faecavium</name>
    <dbReference type="NCBI Taxonomy" id="2840947"/>
    <lineage>
        <taxon>Bacteria</taxon>
        <taxon>Pseudomonadati</taxon>
        <taxon>Lentisphaerota</taxon>
        <taxon>Lentisphaeria</taxon>
        <taxon>Lentisphaerales</taxon>
        <taxon>Lentisphaeraceae</taxon>
        <taxon>Lentisphaeraceae incertae sedis</taxon>
        <taxon>Candidatus Spyradenecus</taxon>
    </lineage>
</organism>
<dbReference type="Pfam" id="PF22020">
    <property type="entry name" value="RlmL_1st"/>
    <property type="match status" value="1"/>
</dbReference>
<feature type="region of interest" description="Disordered" evidence="3">
    <location>
        <begin position="495"/>
        <end position="529"/>
    </location>
</feature>
<feature type="domain" description="RlmL ferredoxin-like" evidence="6">
    <location>
        <begin position="10"/>
        <end position="67"/>
    </location>
</feature>
<dbReference type="InterPro" id="IPR029063">
    <property type="entry name" value="SAM-dependent_MTases_sf"/>
</dbReference>
<dbReference type="PANTHER" id="PTHR47313">
    <property type="entry name" value="RIBOSOMAL RNA LARGE SUBUNIT METHYLTRANSFERASE K/L"/>
    <property type="match status" value="1"/>
</dbReference>
<evidence type="ECO:0000313" key="8">
    <source>
        <dbReference type="Proteomes" id="UP000886845"/>
    </source>
</evidence>
<dbReference type="InterPro" id="IPR004114">
    <property type="entry name" value="THUMP_dom"/>
</dbReference>
<reference evidence="7" key="2">
    <citation type="journal article" date="2021" name="PeerJ">
        <title>Extensive microbial diversity within the chicken gut microbiome revealed by metagenomics and culture.</title>
        <authorList>
            <person name="Gilroy R."/>
            <person name="Ravi A."/>
            <person name="Getino M."/>
            <person name="Pursley I."/>
            <person name="Horton D.L."/>
            <person name="Alikhan N.F."/>
            <person name="Baker D."/>
            <person name="Gharbi K."/>
            <person name="Hall N."/>
            <person name="Watson M."/>
            <person name="Adriaenssens E.M."/>
            <person name="Foster-Nyarko E."/>
            <person name="Jarju S."/>
            <person name="Secka A."/>
            <person name="Antonio M."/>
            <person name="Oren A."/>
            <person name="Chaudhuri R.R."/>
            <person name="La Ragione R."/>
            <person name="Hildebrand F."/>
            <person name="Pallen M.J."/>
        </authorList>
    </citation>
    <scope>NUCLEOTIDE SEQUENCE</scope>
    <source>
        <strain evidence="7">35461</strain>
    </source>
</reference>
<keyword evidence="2" id="KW-0808">Transferase</keyword>
<dbReference type="SUPFAM" id="SSF53335">
    <property type="entry name" value="S-adenosyl-L-methionine-dependent methyltransferases"/>
    <property type="match status" value="1"/>
</dbReference>
<dbReference type="GO" id="GO:0070043">
    <property type="term" value="F:rRNA (guanine-N7-)-methyltransferase activity"/>
    <property type="evidence" value="ECO:0007669"/>
    <property type="project" value="TreeGrafter"/>
</dbReference>
<dbReference type="InterPro" id="IPR000241">
    <property type="entry name" value="RlmKL-like_Mtase"/>
</dbReference>
<feature type="compositionally biased region" description="Acidic residues" evidence="3">
    <location>
        <begin position="497"/>
        <end position="529"/>
    </location>
</feature>
<dbReference type="PROSITE" id="PS00092">
    <property type="entry name" value="N6_MTASE"/>
    <property type="match status" value="1"/>
</dbReference>
<feature type="domain" description="Ribosomal RNA large subunit methyltransferase K/L-like methyltransferase" evidence="4">
    <location>
        <begin position="258"/>
        <end position="488"/>
    </location>
</feature>
<keyword evidence="1" id="KW-0489">Methyltransferase</keyword>
<gene>
    <name evidence="7" type="ORF">IAC79_04950</name>
</gene>
<dbReference type="GO" id="GO:0003723">
    <property type="term" value="F:RNA binding"/>
    <property type="evidence" value="ECO:0007669"/>
    <property type="project" value="InterPro"/>
</dbReference>
<name>A0A9D1NNV2_9BACT</name>
<evidence type="ECO:0000259" key="4">
    <source>
        <dbReference type="Pfam" id="PF01170"/>
    </source>
</evidence>
<dbReference type="Pfam" id="PF02926">
    <property type="entry name" value="THUMP"/>
    <property type="match status" value="1"/>
</dbReference>
<dbReference type="CDD" id="cd02440">
    <property type="entry name" value="AdoMet_MTases"/>
    <property type="match status" value="1"/>
</dbReference>